<dbReference type="EMBL" id="QLST01000002">
    <property type="protein sequence ID" value="RBA29457.1"/>
    <property type="molecule type" value="Genomic_DNA"/>
</dbReference>
<dbReference type="AlphaFoldDB" id="A0A365P4E2"/>
<dbReference type="OrthoDB" id="1493702at2"/>
<dbReference type="PROSITE" id="PS51257">
    <property type="entry name" value="PROKAR_LIPOPROTEIN"/>
    <property type="match status" value="1"/>
</dbReference>
<comment type="caution">
    <text evidence="1">The sequence shown here is derived from an EMBL/GenBank/DDBJ whole genome shotgun (WGS) entry which is preliminary data.</text>
</comment>
<sequence length="212" mass="25118">MKKAFFLLFPFFFIFISCQKNEDKIEIYLTQEPIEFTEGIHVRDFFTDDFIKDNNESSINKINNLIRNNVRIDTINKEFIYCGDFTATKEQLEEKPFIEDSEIINFNSKSSIINFEKSVIEKFDNLKYYENKIGIQFAVCINEKPVMFGYFIKGFMSGYYSKNYIIHFTHKSNYESGYSPYISSGKKFKPLDTIKEKEFIAALKKTNRLVHE</sequence>
<gene>
    <name evidence="1" type="ORF">DPN68_02095</name>
</gene>
<name>A0A365P4E2_9FLAO</name>
<accession>A0A365P4E2</accession>
<evidence type="ECO:0000313" key="2">
    <source>
        <dbReference type="Proteomes" id="UP000253319"/>
    </source>
</evidence>
<dbReference type="Proteomes" id="UP000253319">
    <property type="component" value="Unassembled WGS sequence"/>
</dbReference>
<proteinExistence type="predicted"/>
<protein>
    <recommendedName>
        <fullName evidence="3">Lipoprotein</fullName>
    </recommendedName>
</protein>
<organism evidence="1 2">
    <name type="scientific">Flavobacterium tibetense</name>
    <dbReference type="NCBI Taxonomy" id="2233533"/>
    <lineage>
        <taxon>Bacteria</taxon>
        <taxon>Pseudomonadati</taxon>
        <taxon>Bacteroidota</taxon>
        <taxon>Flavobacteriia</taxon>
        <taxon>Flavobacteriales</taxon>
        <taxon>Flavobacteriaceae</taxon>
        <taxon>Flavobacterium</taxon>
    </lineage>
</organism>
<evidence type="ECO:0000313" key="1">
    <source>
        <dbReference type="EMBL" id="RBA29457.1"/>
    </source>
</evidence>
<evidence type="ECO:0008006" key="3">
    <source>
        <dbReference type="Google" id="ProtNLM"/>
    </source>
</evidence>
<keyword evidence="2" id="KW-1185">Reference proteome</keyword>
<dbReference type="RefSeq" id="WP_113987940.1">
    <property type="nucleotide sequence ID" value="NZ_QLST01000002.1"/>
</dbReference>
<reference evidence="1 2" key="1">
    <citation type="submission" date="2018-06" db="EMBL/GenBank/DDBJ databases">
        <title>Flavobacterium tibetense sp. nov., isolated from a wetland YonghuCo on Tibetan Plateau.</title>
        <authorList>
            <person name="Xing P."/>
            <person name="Phurbu D."/>
            <person name="Lu H."/>
        </authorList>
    </citation>
    <scope>NUCLEOTIDE SEQUENCE [LARGE SCALE GENOMIC DNA]</scope>
    <source>
        <strain evidence="1 2">YH5</strain>
    </source>
</reference>